<organism evidence="6 7">
    <name type="scientific">Mytilus edulis</name>
    <name type="common">Blue mussel</name>
    <dbReference type="NCBI Taxonomy" id="6550"/>
    <lineage>
        <taxon>Eukaryota</taxon>
        <taxon>Metazoa</taxon>
        <taxon>Spiralia</taxon>
        <taxon>Lophotrochozoa</taxon>
        <taxon>Mollusca</taxon>
        <taxon>Bivalvia</taxon>
        <taxon>Autobranchia</taxon>
        <taxon>Pteriomorphia</taxon>
        <taxon>Mytilida</taxon>
        <taxon>Mytiloidea</taxon>
        <taxon>Mytilidae</taxon>
        <taxon>Mytilinae</taxon>
        <taxon>Mytilus</taxon>
    </lineage>
</organism>
<dbReference type="EMBL" id="CAJPWZ010000285">
    <property type="protein sequence ID" value="CAG2189123.1"/>
    <property type="molecule type" value="Genomic_DNA"/>
</dbReference>
<proteinExistence type="inferred from homology"/>
<dbReference type="InterPro" id="IPR029061">
    <property type="entry name" value="THDP-binding"/>
</dbReference>
<dbReference type="EC" id="1.2.4.2" evidence="6"/>
<comment type="similarity">
    <text evidence="2">Belongs to the alpha-ketoglutarate dehydrogenase family.</text>
</comment>
<dbReference type="FunFam" id="3.40.50.12470:FF:000015">
    <property type="entry name" value="Dehydrogenase E1 and transketolase domain containing 1"/>
    <property type="match status" value="1"/>
</dbReference>
<protein>
    <submittedName>
        <fullName evidence="6">DHKTD1</fullName>
        <ecNumber evidence="6">1.2.4.2</ecNumber>
    </submittedName>
</protein>
<dbReference type="GO" id="GO:0004591">
    <property type="term" value="F:oxoglutarate dehydrogenase (succinyl-transferring) activity"/>
    <property type="evidence" value="ECO:0007669"/>
    <property type="project" value="UniProtKB-EC"/>
</dbReference>
<keyword evidence="7" id="KW-1185">Reference proteome</keyword>
<dbReference type="Pfam" id="PF02779">
    <property type="entry name" value="Transket_pyr"/>
    <property type="match status" value="1"/>
</dbReference>
<dbReference type="Proteomes" id="UP000683360">
    <property type="component" value="Unassembled WGS sequence"/>
</dbReference>
<dbReference type="InterPro" id="IPR005475">
    <property type="entry name" value="Transketolase-like_Pyr-bd"/>
</dbReference>
<evidence type="ECO:0000313" key="7">
    <source>
        <dbReference type="Proteomes" id="UP000683360"/>
    </source>
</evidence>
<evidence type="ECO:0000256" key="3">
    <source>
        <dbReference type="ARBA" id="ARBA00023002"/>
    </source>
</evidence>
<dbReference type="PANTHER" id="PTHR23152:SF4">
    <property type="entry name" value="2-OXOADIPATE DEHYDROGENASE COMPLEX COMPONENT E1"/>
    <property type="match status" value="1"/>
</dbReference>
<gene>
    <name evidence="6" type="ORF">MEDL_4530</name>
</gene>
<dbReference type="InterPro" id="IPR011603">
    <property type="entry name" value="2oxoglutarate_DH_E1"/>
</dbReference>
<feature type="domain" description="Transketolase-like pyrimidine-binding" evidence="5">
    <location>
        <begin position="134"/>
        <end position="180"/>
    </location>
</feature>
<keyword evidence="3 6" id="KW-0560">Oxidoreductase</keyword>
<dbReference type="Gene3D" id="3.40.50.970">
    <property type="match status" value="1"/>
</dbReference>
<comment type="cofactor">
    <cofactor evidence="1">
        <name>thiamine diphosphate</name>
        <dbReference type="ChEBI" id="CHEBI:58937"/>
    </cofactor>
</comment>
<dbReference type="Gene3D" id="3.40.50.12470">
    <property type="match status" value="1"/>
</dbReference>
<dbReference type="GO" id="GO:0030976">
    <property type="term" value="F:thiamine pyrophosphate binding"/>
    <property type="evidence" value="ECO:0007669"/>
    <property type="project" value="InterPro"/>
</dbReference>
<keyword evidence="4" id="KW-0786">Thiamine pyrophosphate</keyword>
<name>A0A8S3PZP1_MYTED</name>
<evidence type="ECO:0000313" key="6">
    <source>
        <dbReference type="EMBL" id="CAG2189123.1"/>
    </source>
</evidence>
<dbReference type="OrthoDB" id="413077at2759"/>
<accession>A0A8S3PZP1</accession>
<reference evidence="6" key="1">
    <citation type="submission" date="2021-03" db="EMBL/GenBank/DDBJ databases">
        <authorList>
            <person name="Bekaert M."/>
        </authorList>
    </citation>
    <scope>NUCLEOTIDE SEQUENCE</scope>
</reference>
<sequence>MDLDDPTFTQPTMYNIINQRKSIPDMFSEQVITDGICNKEVLDKEVAEWNKELSNNLDMVEKHVPKAFHLQSDWSICQQAGDVVTTWDTGVALDTLKFVGAKSVSVPSDMNVHPTIQKTHLDRRLQKIQDGGDLDWATAEALAIGSLLYQGFNVRISGQDVGRGTFSHRHGMIVDQKTDSVYIPLNHVTDNQTGFLEVGEKLLQKIK</sequence>
<evidence type="ECO:0000256" key="2">
    <source>
        <dbReference type="ARBA" id="ARBA00006936"/>
    </source>
</evidence>
<evidence type="ECO:0000256" key="1">
    <source>
        <dbReference type="ARBA" id="ARBA00001964"/>
    </source>
</evidence>
<dbReference type="PANTHER" id="PTHR23152">
    <property type="entry name" value="2-OXOGLUTARATE DEHYDROGENASE"/>
    <property type="match status" value="1"/>
</dbReference>
<evidence type="ECO:0000259" key="5">
    <source>
        <dbReference type="Pfam" id="PF02779"/>
    </source>
</evidence>
<comment type="caution">
    <text evidence="6">The sequence shown here is derived from an EMBL/GenBank/DDBJ whole genome shotgun (WGS) entry which is preliminary data.</text>
</comment>
<evidence type="ECO:0000256" key="4">
    <source>
        <dbReference type="ARBA" id="ARBA00023052"/>
    </source>
</evidence>
<dbReference type="SUPFAM" id="SSF52518">
    <property type="entry name" value="Thiamin diphosphate-binding fold (THDP-binding)"/>
    <property type="match status" value="1"/>
</dbReference>
<dbReference type="AlphaFoldDB" id="A0A8S3PZP1"/>